<accession>A0A4Z0ALG7</accession>
<sequence length="99" mass="10535">MSDKDLRLPLGTSISSLRTPLQTQWSGVAARIPMDAKPHRLLSVGAFLSSTVRRYGGCARDTFGYAGFPGDRSANLRTAATHFASRRSVAAPLSLGASQ</sequence>
<dbReference type="Proteomes" id="UP000297391">
    <property type="component" value="Unassembled WGS sequence"/>
</dbReference>
<keyword evidence="2" id="KW-1185">Reference proteome</keyword>
<name>A0A4Z0ALG7_9PSED</name>
<evidence type="ECO:0000313" key="1">
    <source>
        <dbReference type="EMBL" id="TFY86838.1"/>
    </source>
</evidence>
<organism evidence="1 2">
    <name type="scientific">Pseudomonas kairouanensis</name>
    <dbReference type="NCBI Taxonomy" id="2293832"/>
    <lineage>
        <taxon>Bacteria</taxon>
        <taxon>Pseudomonadati</taxon>
        <taxon>Pseudomonadota</taxon>
        <taxon>Gammaproteobacteria</taxon>
        <taxon>Pseudomonadales</taxon>
        <taxon>Pseudomonadaceae</taxon>
        <taxon>Pseudomonas</taxon>
    </lineage>
</organism>
<dbReference type="OrthoDB" id="6924461at2"/>
<proteinExistence type="predicted"/>
<gene>
    <name evidence="1" type="ORF">DYL59_20950</name>
</gene>
<dbReference type="AlphaFoldDB" id="A0A4Z0ALG7"/>
<comment type="caution">
    <text evidence="1">The sequence shown here is derived from an EMBL/GenBank/DDBJ whole genome shotgun (WGS) entry which is preliminary data.</text>
</comment>
<reference evidence="1 2" key="1">
    <citation type="journal article" date="2019" name="Syst. Appl. Microbiol.">
        <title>New species of pathogenic Pseudomonas isolated from citrus in Tunisia: Proposal of Pseudomonas kairouanensis sp. nov. and Pseudomonas nabeulensis sp. nov.</title>
        <authorList>
            <person name="Oueslati M."/>
            <person name="Mulet M."/>
            <person name="Gomila M."/>
            <person name="Berge O."/>
            <person name="Hajlaoui M.R."/>
            <person name="Lalucat J."/>
            <person name="Sadfi-Zouaoui N."/>
            <person name="Garcia-Valdes E."/>
        </authorList>
    </citation>
    <scope>NUCLEOTIDE SEQUENCE [LARGE SCALE GENOMIC DNA]</scope>
    <source>
        <strain evidence="1 2">KC12</strain>
    </source>
</reference>
<evidence type="ECO:0000313" key="2">
    <source>
        <dbReference type="Proteomes" id="UP000297391"/>
    </source>
</evidence>
<dbReference type="EMBL" id="QUZU01000029">
    <property type="protein sequence ID" value="TFY86838.1"/>
    <property type="molecule type" value="Genomic_DNA"/>
</dbReference>
<protein>
    <submittedName>
        <fullName evidence="1">Uncharacterized protein</fullName>
    </submittedName>
</protein>